<reference evidence="5 6" key="1">
    <citation type="submission" date="2014-07" db="EMBL/GenBank/DDBJ databases">
        <title>Draft genome of Clostridium celerecrescens 152B isolated from sediments associated with methane hydrate from Krishna Godavari basin.</title>
        <authorList>
            <person name="Honkalas V.S."/>
            <person name="Dabir A.P."/>
            <person name="Arora P."/>
            <person name="Dhakephalkar P.K."/>
        </authorList>
    </citation>
    <scope>NUCLEOTIDE SEQUENCE [LARGE SCALE GENOMIC DNA]</scope>
    <source>
        <strain evidence="5 6">152B</strain>
    </source>
</reference>
<sequence length="297" mass="34218">MDSPINLCDEYFCSEDRIVLTHQELNIPGIRLFATHNIHNATFPLLPHYHENVIEFTFISKGSISFFTKESEYEVSGGNVFISFPDEVHSTNEVPISLSEQYWLQVDISDPKNLLFLNEETAKQLIRDLKSINRHIISTDIKETRPLIEKAFELALSNGNQLLIAGFLIIFFQLMIAASKEDRYYLTHDIEAAVRYIEEHVTEELSLHTLAGICNLSVSQFKQKFRRIVGISPRNYINKKKINCSKGLLLKNIPVTEVAMQLKFNTSSYFSTVFKKYTMLTPSEYIQAKLIDRENPD</sequence>
<keyword evidence="2" id="KW-0238">DNA-binding</keyword>
<organism evidence="5 6">
    <name type="scientific">Lacrimispora celerecrescens</name>
    <dbReference type="NCBI Taxonomy" id="29354"/>
    <lineage>
        <taxon>Bacteria</taxon>
        <taxon>Bacillati</taxon>
        <taxon>Bacillota</taxon>
        <taxon>Clostridia</taxon>
        <taxon>Lachnospirales</taxon>
        <taxon>Lachnospiraceae</taxon>
        <taxon>Lacrimispora</taxon>
    </lineage>
</organism>
<proteinExistence type="predicted"/>
<name>A0A084JC16_9FIRM</name>
<dbReference type="AlphaFoldDB" id="A0A084JC16"/>
<evidence type="ECO:0000256" key="3">
    <source>
        <dbReference type="ARBA" id="ARBA00023163"/>
    </source>
</evidence>
<evidence type="ECO:0000259" key="4">
    <source>
        <dbReference type="PROSITE" id="PS01124"/>
    </source>
</evidence>
<dbReference type="OrthoDB" id="337756at2"/>
<comment type="caution">
    <text evidence="5">The sequence shown here is derived from an EMBL/GenBank/DDBJ whole genome shotgun (WGS) entry which is preliminary data.</text>
</comment>
<dbReference type="PANTHER" id="PTHR43280">
    <property type="entry name" value="ARAC-FAMILY TRANSCRIPTIONAL REGULATOR"/>
    <property type="match status" value="1"/>
</dbReference>
<dbReference type="Gene3D" id="1.10.10.60">
    <property type="entry name" value="Homeodomain-like"/>
    <property type="match status" value="2"/>
</dbReference>
<keyword evidence="6" id="KW-1185">Reference proteome</keyword>
<protein>
    <recommendedName>
        <fullName evidence="4">HTH araC/xylS-type domain-containing protein</fullName>
    </recommendedName>
</protein>
<keyword evidence="3" id="KW-0804">Transcription</keyword>
<evidence type="ECO:0000313" key="5">
    <source>
        <dbReference type="EMBL" id="KEZ86500.1"/>
    </source>
</evidence>
<dbReference type="SUPFAM" id="SSF51215">
    <property type="entry name" value="Regulatory protein AraC"/>
    <property type="match status" value="1"/>
</dbReference>
<dbReference type="SMART" id="SM00342">
    <property type="entry name" value="HTH_ARAC"/>
    <property type="match status" value="1"/>
</dbReference>
<evidence type="ECO:0000256" key="2">
    <source>
        <dbReference type="ARBA" id="ARBA00023125"/>
    </source>
</evidence>
<dbReference type="InterPro" id="IPR018060">
    <property type="entry name" value="HTH_AraC"/>
</dbReference>
<evidence type="ECO:0000313" key="6">
    <source>
        <dbReference type="Proteomes" id="UP000028525"/>
    </source>
</evidence>
<dbReference type="RefSeq" id="WP_038284857.1">
    <property type="nucleotide sequence ID" value="NZ_JPME01000044.1"/>
</dbReference>
<evidence type="ECO:0000256" key="1">
    <source>
        <dbReference type="ARBA" id="ARBA00023015"/>
    </source>
</evidence>
<dbReference type="PANTHER" id="PTHR43280:SF28">
    <property type="entry name" value="HTH-TYPE TRANSCRIPTIONAL ACTIVATOR RHAS"/>
    <property type="match status" value="1"/>
</dbReference>
<gene>
    <name evidence="5" type="ORF">IO98_22865</name>
</gene>
<dbReference type="Proteomes" id="UP000028525">
    <property type="component" value="Unassembled WGS sequence"/>
</dbReference>
<dbReference type="PROSITE" id="PS01124">
    <property type="entry name" value="HTH_ARAC_FAMILY_2"/>
    <property type="match status" value="1"/>
</dbReference>
<accession>A0A084JC16</accession>
<keyword evidence="1" id="KW-0805">Transcription regulation</keyword>
<dbReference type="GO" id="GO:0043565">
    <property type="term" value="F:sequence-specific DNA binding"/>
    <property type="evidence" value="ECO:0007669"/>
    <property type="project" value="InterPro"/>
</dbReference>
<dbReference type="GO" id="GO:0003700">
    <property type="term" value="F:DNA-binding transcription factor activity"/>
    <property type="evidence" value="ECO:0007669"/>
    <property type="project" value="InterPro"/>
</dbReference>
<dbReference type="STRING" id="29354.IO98_22865"/>
<dbReference type="InterPro" id="IPR009057">
    <property type="entry name" value="Homeodomain-like_sf"/>
</dbReference>
<dbReference type="InterPro" id="IPR037923">
    <property type="entry name" value="HTH-like"/>
</dbReference>
<feature type="domain" description="HTH araC/xylS-type" evidence="4">
    <location>
        <begin position="191"/>
        <end position="288"/>
    </location>
</feature>
<dbReference type="EMBL" id="JPME01000044">
    <property type="protein sequence ID" value="KEZ86500.1"/>
    <property type="molecule type" value="Genomic_DNA"/>
</dbReference>
<dbReference type="SUPFAM" id="SSF46689">
    <property type="entry name" value="Homeodomain-like"/>
    <property type="match status" value="2"/>
</dbReference>
<dbReference type="Pfam" id="PF12833">
    <property type="entry name" value="HTH_18"/>
    <property type="match status" value="1"/>
</dbReference>